<reference evidence="1 2" key="1">
    <citation type="submission" date="2015-09" db="EMBL/GenBank/DDBJ databases">
        <authorList>
            <consortium name="Pathogen Informatics"/>
        </authorList>
    </citation>
    <scope>NUCLEOTIDE SEQUENCE [LARGE SCALE GENOMIC DNA]</scope>
    <source>
        <strain evidence="1 2">2789STDY5834856</strain>
    </source>
</reference>
<dbReference type="PROSITE" id="PS01229">
    <property type="entry name" value="COF_2"/>
    <property type="match status" value="1"/>
</dbReference>
<dbReference type="InterPro" id="IPR006379">
    <property type="entry name" value="HAD-SF_hydro_IIB"/>
</dbReference>
<dbReference type="EMBL" id="CYZX01000013">
    <property type="protein sequence ID" value="CUO67714.1"/>
    <property type="molecule type" value="Genomic_DNA"/>
</dbReference>
<proteinExistence type="predicted"/>
<name>A0A174GYJ0_9CLOT</name>
<dbReference type="SUPFAM" id="SSF56784">
    <property type="entry name" value="HAD-like"/>
    <property type="match status" value="1"/>
</dbReference>
<organism evidence="1 2">
    <name type="scientific">Clostridium disporicum</name>
    <dbReference type="NCBI Taxonomy" id="84024"/>
    <lineage>
        <taxon>Bacteria</taxon>
        <taxon>Bacillati</taxon>
        <taxon>Bacillota</taxon>
        <taxon>Clostridia</taxon>
        <taxon>Eubacteriales</taxon>
        <taxon>Clostridiaceae</taxon>
        <taxon>Clostridium</taxon>
    </lineage>
</organism>
<dbReference type="GO" id="GO:0016791">
    <property type="term" value="F:phosphatase activity"/>
    <property type="evidence" value="ECO:0007669"/>
    <property type="project" value="TreeGrafter"/>
</dbReference>
<dbReference type="Gene3D" id="3.40.50.1000">
    <property type="entry name" value="HAD superfamily/HAD-like"/>
    <property type="match status" value="1"/>
</dbReference>
<accession>A0A174GYJ0</accession>
<dbReference type="RefSeq" id="WP_055266214.1">
    <property type="nucleotide sequence ID" value="NZ_CABIXQ010000013.1"/>
</dbReference>
<dbReference type="NCBIfam" id="TIGR00099">
    <property type="entry name" value="Cof-subfamily"/>
    <property type="match status" value="1"/>
</dbReference>
<dbReference type="NCBIfam" id="TIGR01484">
    <property type="entry name" value="HAD-SF-IIB"/>
    <property type="match status" value="1"/>
</dbReference>
<dbReference type="InterPro" id="IPR023214">
    <property type="entry name" value="HAD_sf"/>
</dbReference>
<dbReference type="InterPro" id="IPR036412">
    <property type="entry name" value="HAD-like_sf"/>
</dbReference>
<dbReference type="PANTHER" id="PTHR10000">
    <property type="entry name" value="PHOSPHOSERINE PHOSPHATASE"/>
    <property type="match status" value="1"/>
</dbReference>
<dbReference type="PANTHER" id="PTHR10000:SF25">
    <property type="entry name" value="PHOSPHATASE YKRA-RELATED"/>
    <property type="match status" value="1"/>
</dbReference>
<evidence type="ECO:0000313" key="2">
    <source>
        <dbReference type="Proteomes" id="UP000095594"/>
    </source>
</evidence>
<gene>
    <name evidence="1" type="ORF">ERS852471_02021</name>
</gene>
<dbReference type="AlphaFoldDB" id="A0A174GYJ0"/>
<sequence length="266" mass="30208">MSKKIAFFDIDGTMVNVPNGLLHPTKETIRVLNEFKKQGNYIVVATARGAAPESIKDIDFNGYICNDGHYIVFNNEILVDDIFTCDEIQRQIDTYLKFDGRFMFGGHVDTWNSFLDDSLVIEHRQMFSGTSERPIGIIEEFKASDVEAVSCCVLFDSIEKLEACYDELKDSFTIVPYRTGLIRMDVYREGFTKGTACEYLYKKLEIEKENSYAFGDGINDKEMLELVGHGIAMGNGLEEIKKIAHDVTDTVDNDGIAKAFKRYFNI</sequence>
<evidence type="ECO:0000313" key="1">
    <source>
        <dbReference type="EMBL" id="CUO67714.1"/>
    </source>
</evidence>
<dbReference type="InterPro" id="IPR000150">
    <property type="entry name" value="Cof"/>
</dbReference>
<dbReference type="OrthoDB" id="9810101at2"/>
<dbReference type="GO" id="GO:0000287">
    <property type="term" value="F:magnesium ion binding"/>
    <property type="evidence" value="ECO:0007669"/>
    <property type="project" value="TreeGrafter"/>
</dbReference>
<dbReference type="Gene3D" id="3.30.1240.10">
    <property type="match status" value="1"/>
</dbReference>
<dbReference type="GO" id="GO:0005829">
    <property type="term" value="C:cytosol"/>
    <property type="evidence" value="ECO:0007669"/>
    <property type="project" value="TreeGrafter"/>
</dbReference>
<dbReference type="Proteomes" id="UP000095594">
    <property type="component" value="Unassembled WGS sequence"/>
</dbReference>
<protein>
    <submittedName>
        <fullName evidence="1">HAD hydrolase</fullName>
        <ecNumber evidence="1">3.-.-.-</ecNumber>
    </submittedName>
</protein>
<dbReference type="Pfam" id="PF08282">
    <property type="entry name" value="Hydrolase_3"/>
    <property type="match status" value="1"/>
</dbReference>
<keyword evidence="1" id="KW-0378">Hydrolase</keyword>
<dbReference type="EC" id="3.-.-.-" evidence="1"/>